<protein>
    <recommendedName>
        <fullName evidence="2">C2H2-type domain-containing protein</fullName>
    </recommendedName>
</protein>
<comment type="caution">
    <text evidence="3">The sequence shown here is derived from an EMBL/GenBank/DDBJ whole genome shotgun (WGS) entry which is preliminary data.</text>
</comment>
<evidence type="ECO:0000313" key="3">
    <source>
        <dbReference type="EMBL" id="KAJ7337105.1"/>
    </source>
</evidence>
<dbReference type="Proteomes" id="UP001163046">
    <property type="component" value="Unassembled WGS sequence"/>
</dbReference>
<dbReference type="InterPro" id="IPR036236">
    <property type="entry name" value="Znf_C2H2_sf"/>
</dbReference>
<dbReference type="PANTHER" id="PTHR46664">
    <property type="entry name" value="ATM INTERACTOR"/>
    <property type="match status" value="1"/>
</dbReference>
<feature type="compositionally biased region" description="Polar residues" evidence="1">
    <location>
        <begin position="204"/>
        <end position="216"/>
    </location>
</feature>
<dbReference type="Pfam" id="PF24761">
    <property type="entry name" value="C2H2_ASCIZ_4th"/>
    <property type="match status" value="1"/>
</dbReference>
<feature type="region of interest" description="Disordered" evidence="1">
    <location>
        <begin position="193"/>
        <end position="216"/>
    </location>
</feature>
<evidence type="ECO:0000259" key="2">
    <source>
        <dbReference type="PROSITE" id="PS00028"/>
    </source>
</evidence>
<gene>
    <name evidence="3" type="ORF">OS493_009957</name>
</gene>
<feature type="domain" description="C2H2-type" evidence="2">
    <location>
        <begin position="26"/>
        <end position="49"/>
    </location>
</feature>
<dbReference type="InterPro" id="IPR055303">
    <property type="entry name" value="ATMIN"/>
</dbReference>
<dbReference type="InterPro" id="IPR056380">
    <property type="entry name" value="Znf_C2H2_ASCIZ_4th"/>
</dbReference>
<accession>A0A9W9YEL9</accession>
<dbReference type="SUPFAM" id="SSF57667">
    <property type="entry name" value="beta-beta-alpha zinc fingers"/>
    <property type="match status" value="1"/>
</dbReference>
<dbReference type="PANTHER" id="PTHR46664:SF1">
    <property type="entry name" value="ATM INTERACTOR"/>
    <property type="match status" value="1"/>
</dbReference>
<dbReference type="PROSITE" id="PS00028">
    <property type="entry name" value="ZINC_FINGER_C2H2_1"/>
    <property type="match status" value="1"/>
</dbReference>
<dbReference type="Pfam" id="PF24757">
    <property type="entry name" value="C2H2_ASCIZ"/>
    <property type="match status" value="1"/>
</dbReference>
<dbReference type="AlphaFoldDB" id="A0A9W9YEL9"/>
<proteinExistence type="predicted"/>
<dbReference type="EMBL" id="MU827781">
    <property type="protein sequence ID" value="KAJ7337105.1"/>
    <property type="molecule type" value="Genomic_DNA"/>
</dbReference>
<name>A0A9W9YEL9_9CNID</name>
<dbReference type="SMART" id="SM00355">
    <property type="entry name" value="ZnF_C2H2"/>
    <property type="match status" value="4"/>
</dbReference>
<dbReference type="GO" id="GO:0000976">
    <property type="term" value="F:transcription cis-regulatory region binding"/>
    <property type="evidence" value="ECO:0007669"/>
    <property type="project" value="InterPro"/>
</dbReference>
<evidence type="ECO:0000256" key="1">
    <source>
        <dbReference type="SAM" id="MobiDB-lite"/>
    </source>
</evidence>
<dbReference type="GO" id="GO:0045944">
    <property type="term" value="P:positive regulation of transcription by RNA polymerase II"/>
    <property type="evidence" value="ECO:0007669"/>
    <property type="project" value="InterPro"/>
</dbReference>
<dbReference type="Gene3D" id="3.30.160.60">
    <property type="entry name" value="Classic Zinc Finger"/>
    <property type="match status" value="1"/>
</dbReference>
<evidence type="ECO:0000313" key="4">
    <source>
        <dbReference type="Proteomes" id="UP001163046"/>
    </source>
</evidence>
<dbReference type="GO" id="GO:0005634">
    <property type="term" value="C:nucleus"/>
    <property type="evidence" value="ECO:0007669"/>
    <property type="project" value="TreeGrafter"/>
</dbReference>
<dbReference type="InterPro" id="IPR056545">
    <property type="entry name" value="C2H2_ASCIZ_1st_2nd"/>
</dbReference>
<sequence>MATTVEEICPSVEVLTGRASETSIPCPTQGCSKVFHNRSCLRMHLIKTHGVACEDKNIYTPGQGKSRVEKRFYCPVKYCVRGQGTKRHFPRMSQLKQHYMTIHAEKKNVCSKCGKGFGLPDACRRHELKCGQLFTCSCGCPYTTREALLTHTRRQMHKLPECYTTNKESSKPPVPATAVTLVVVKPTIPIIPSVKKNSGKKDGQYQQTTKTMPNPS</sequence>
<organism evidence="3 4">
    <name type="scientific">Desmophyllum pertusum</name>
    <dbReference type="NCBI Taxonomy" id="174260"/>
    <lineage>
        <taxon>Eukaryota</taxon>
        <taxon>Metazoa</taxon>
        <taxon>Cnidaria</taxon>
        <taxon>Anthozoa</taxon>
        <taxon>Hexacorallia</taxon>
        <taxon>Scleractinia</taxon>
        <taxon>Caryophylliina</taxon>
        <taxon>Caryophylliidae</taxon>
        <taxon>Desmophyllum</taxon>
    </lineage>
</organism>
<keyword evidence="4" id="KW-1185">Reference proteome</keyword>
<dbReference type="InterPro" id="IPR013087">
    <property type="entry name" value="Znf_C2H2_type"/>
</dbReference>
<dbReference type="OrthoDB" id="6354171at2759"/>
<reference evidence="3" key="1">
    <citation type="submission" date="2023-01" db="EMBL/GenBank/DDBJ databases">
        <title>Genome assembly of the deep-sea coral Lophelia pertusa.</title>
        <authorList>
            <person name="Herrera S."/>
            <person name="Cordes E."/>
        </authorList>
    </citation>
    <scope>NUCLEOTIDE SEQUENCE</scope>
    <source>
        <strain evidence="3">USNM1676648</strain>
        <tissue evidence="3">Polyp</tissue>
    </source>
</reference>
<dbReference type="GO" id="GO:0000981">
    <property type="term" value="F:DNA-binding transcription factor activity, RNA polymerase II-specific"/>
    <property type="evidence" value="ECO:0007669"/>
    <property type="project" value="TreeGrafter"/>
</dbReference>